<name>D5P227_9MYCO</name>
<dbReference type="HOGENOM" id="CLU_3073365_0_0_11"/>
<evidence type="ECO:0000313" key="1">
    <source>
        <dbReference type="EMBL" id="EFG79871.1"/>
    </source>
</evidence>
<proteinExistence type="predicted"/>
<dbReference type="Proteomes" id="UP000003653">
    <property type="component" value="Unassembled WGS sequence"/>
</dbReference>
<protein>
    <submittedName>
        <fullName evidence="1">Uncharacterized protein</fullName>
    </submittedName>
</protein>
<comment type="caution">
    <text evidence="1">The sequence shown here is derived from an EMBL/GenBank/DDBJ whole genome shotgun (WGS) entry which is preliminary data.</text>
</comment>
<accession>D5P227</accession>
<keyword evidence="2" id="KW-1185">Reference proteome</keyword>
<reference evidence="1 2" key="1">
    <citation type="submission" date="2010-04" db="EMBL/GenBank/DDBJ databases">
        <authorList>
            <person name="Muzny D."/>
            <person name="Qin X."/>
            <person name="Deng J."/>
            <person name="Jiang H."/>
            <person name="Liu Y."/>
            <person name="Qu J."/>
            <person name="Song X.-Z."/>
            <person name="Zhang L."/>
            <person name="Thornton R."/>
            <person name="Coyle M."/>
            <person name="Francisco L."/>
            <person name="Jackson L."/>
            <person name="Javaid M."/>
            <person name="Korchina V."/>
            <person name="Kovar C."/>
            <person name="Mata R."/>
            <person name="Mathew T."/>
            <person name="Ngo R."/>
            <person name="Nguyen L."/>
            <person name="Nguyen N."/>
            <person name="Okwuonu G."/>
            <person name="Ongeri F."/>
            <person name="Pham C."/>
            <person name="Simmons D."/>
            <person name="Wilczek-Boney K."/>
            <person name="Hale W."/>
            <person name="Jakkamsetti A."/>
            <person name="Pham P."/>
            <person name="Ruth R."/>
            <person name="San Lucas F."/>
            <person name="Warren J."/>
            <person name="Zhang J."/>
            <person name="Zhao Z."/>
            <person name="Zhou C."/>
            <person name="Zhu D."/>
            <person name="Lee S."/>
            <person name="Bess C."/>
            <person name="Blankenburg K."/>
            <person name="Forbes L."/>
            <person name="Fu Q."/>
            <person name="Gubbala S."/>
            <person name="Hirani K."/>
            <person name="Jayaseelan J.C."/>
            <person name="Lara F."/>
            <person name="Munidasa M."/>
            <person name="Palculict T."/>
            <person name="Patil S."/>
            <person name="Pu L.-L."/>
            <person name="Saada N."/>
            <person name="Tang L."/>
            <person name="Weissenberger G."/>
            <person name="Zhu Y."/>
            <person name="Hemphill L."/>
            <person name="Shang Y."/>
            <person name="Youmans B."/>
            <person name="Ayvaz T."/>
            <person name="Ross M."/>
            <person name="Santibanez J."/>
            <person name="Aqrawi P."/>
            <person name="Gross S."/>
            <person name="Joshi V."/>
            <person name="Fowler G."/>
            <person name="Nazareth L."/>
            <person name="Reid J."/>
            <person name="Worley K."/>
            <person name="Petrosino J."/>
            <person name="Highlander S."/>
            <person name="Gibbs R."/>
        </authorList>
    </citation>
    <scope>NUCLEOTIDE SEQUENCE [LARGE SCALE GENOMIC DNA]</scope>
    <source>
        <strain evidence="1 2">ATCC BAA-614</strain>
    </source>
</reference>
<evidence type="ECO:0000313" key="2">
    <source>
        <dbReference type="Proteomes" id="UP000003653"/>
    </source>
</evidence>
<sequence>RNLAFGAKPLPAEGCAVSPGSRPSTRLASFSPVAVRQATASWSPFLFMRFQR</sequence>
<dbReference type="EMBL" id="ADNV01000036">
    <property type="protein sequence ID" value="EFG79871.1"/>
    <property type="molecule type" value="Genomic_DNA"/>
</dbReference>
<gene>
    <name evidence="1" type="ORF">HMPREF0591_0221</name>
</gene>
<organism evidence="1 2">
    <name type="scientific">Mycobacterium parascrofulaceum ATCC BAA-614</name>
    <dbReference type="NCBI Taxonomy" id="525368"/>
    <lineage>
        <taxon>Bacteria</taxon>
        <taxon>Bacillati</taxon>
        <taxon>Actinomycetota</taxon>
        <taxon>Actinomycetes</taxon>
        <taxon>Mycobacteriales</taxon>
        <taxon>Mycobacteriaceae</taxon>
        <taxon>Mycobacterium</taxon>
        <taxon>Mycobacterium simiae complex</taxon>
    </lineage>
</organism>
<feature type="non-terminal residue" evidence="1">
    <location>
        <position position="1"/>
    </location>
</feature>
<dbReference type="AlphaFoldDB" id="D5P227"/>